<evidence type="ECO:0000256" key="3">
    <source>
        <dbReference type="ARBA" id="ARBA00022989"/>
    </source>
</evidence>
<dbReference type="GO" id="GO:0009403">
    <property type="term" value="P:toxin biosynthetic process"/>
    <property type="evidence" value="ECO:0007669"/>
    <property type="project" value="InterPro"/>
</dbReference>
<dbReference type="EMBL" id="AP027925">
    <property type="protein sequence ID" value="BED92352.1"/>
    <property type="molecule type" value="Genomic_DNA"/>
</dbReference>
<name>A0AA48KYY6_9FIRM</name>
<evidence type="ECO:0000256" key="4">
    <source>
        <dbReference type="ARBA" id="ARBA00023136"/>
    </source>
</evidence>
<dbReference type="GO" id="GO:0016020">
    <property type="term" value="C:membrane"/>
    <property type="evidence" value="ECO:0007669"/>
    <property type="project" value="UniProtKB-SubCell"/>
</dbReference>
<organism evidence="6">
    <name type="scientific">Candidatus Paraimprobicoccus trichonymphae</name>
    <dbReference type="NCBI Taxonomy" id="3033793"/>
    <lineage>
        <taxon>Bacteria</taxon>
        <taxon>Bacillati</taxon>
        <taxon>Bacillota</taxon>
        <taxon>Clostridia</taxon>
        <taxon>Candidatus Paraimprobicoccus</taxon>
    </lineage>
</organism>
<gene>
    <name evidence="6" type="ORF">RsTaC01_0047</name>
</gene>
<dbReference type="InterPro" id="IPR003825">
    <property type="entry name" value="Colicin-V_CvpA"/>
</dbReference>
<dbReference type="KEGG" id="ptrh:RsTaC01_0047"/>
<dbReference type="Proteomes" id="UP001335720">
    <property type="component" value="Chromosome"/>
</dbReference>
<evidence type="ECO:0000313" key="6">
    <source>
        <dbReference type="EMBL" id="BED92352.1"/>
    </source>
</evidence>
<evidence type="ECO:0008006" key="7">
    <source>
        <dbReference type="Google" id="ProtNLM"/>
    </source>
</evidence>
<keyword evidence="2 5" id="KW-0812">Transmembrane</keyword>
<proteinExistence type="predicted"/>
<evidence type="ECO:0000256" key="1">
    <source>
        <dbReference type="ARBA" id="ARBA00004141"/>
    </source>
</evidence>
<protein>
    <recommendedName>
        <fullName evidence="7">CvpA family protein</fullName>
    </recommendedName>
</protein>
<reference evidence="6" key="1">
    <citation type="journal article" date="2023" name="ISME J.">
        <title>Emergence of putative energy parasites within Clostridia revealed by genome analysis of a novel endosymbiotic clade.</title>
        <authorList>
            <person name="Takahashi K."/>
            <person name="Kuwahara H."/>
            <person name="Horikawa Y."/>
            <person name="Izawa K."/>
            <person name="Kato D."/>
            <person name="Inagaki T."/>
            <person name="Yuki M."/>
            <person name="Ohkuma M."/>
            <person name="Hongoh Y."/>
        </authorList>
    </citation>
    <scope>NUCLEOTIDE SEQUENCE</scope>
    <source>
        <strain evidence="6">RsTa-C01</strain>
    </source>
</reference>
<dbReference type="Pfam" id="PF02674">
    <property type="entry name" value="Colicin_V"/>
    <property type="match status" value="1"/>
</dbReference>
<sequence>MSVYVASSSSNVIYDNLVKDKIENNVSISVADKNISTKNIIDILPEFAIEFIENNSSLINNLEKILGKKNIDISNEINKLFEPTVKNLIRGILTIILFWIFMIISSIIMNSISRSCRISFLYYVDGILGAGFGFVKAYFIIFFLVVLTRFLLPIINNNSDIFSEKNINSSVIFRRIYHKTESIYGEGEIVI</sequence>
<accession>A0AA48KYY6</accession>
<dbReference type="AlphaFoldDB" id="A0AA48KYY6"/>
<evidence type="ECO:0000256" key="2">
    <source>
        <dbReference type="ARBA" id="ARBA00022692"/>
    </source>
</evidence>
<feature type="transmembrane region" description="Helical" evidence="5">
    <location>
        <begin position="88"/>
        <end position="108"/>
    </location>
</feature>
<keyword evidence="4 5" id="KW-0472">Membrane</keyword>
<keyword evidence="3 5" id="KW-1133">Transmembrane helix</keyword>
<comment type="subcellular location">
    <subcellularLocation>
        <location evidence="1">Membrane</location>
        <topology evidence="1">Multi-pass membrane protein</topology>
    </subcellularLocation>
</comment>
<evidence type="ECO:0000256" key="5">
    <source>
        <dbReference type="SAM" id="Phobius"/>
    </source>
</evidence>
<feature type="transmembrane region" description="Helical" evidence="5">
    <location>
        <begin position="120"/>
        <end position="147"/>
    </location>
</feature>